<dbReference type="EMBL" id="HG994582">
    <property type="protein sequence ID" value="CAF2887999.1"/>
    <property type="molecule type" value="Genomic_DNA"/>
</dbReference>
<dbReference type="InterPro" id="IPR011009">
    <property type="entry name" value="Kinase-like_dom_sf"/>
</dbReference>
<dbReference type="NCBIfam" id="TIGR03724">
    <property type="entry name" value="arch_bud32"/>
    <property type="match status" value="1"/>
</dbReference>
<dbReference type="GO" id="GO:0005829">
    <property type="term" value="C:cytosol"/>
    <property type="evidence" value="ECO:0007669"/>
    <property type="project" value="TreeGrafter"/>
</dbReference>
<evidence type="ECO:0000256" key="9">
    <source>
        <dbReference type="ARBA" id="ARBA00022777"/>
    </source>
</evidence>
<evidence type="ECO:0000256" key="4">
    <source>
        <dbReference type="ARBA" id="ARBA00022527"/>
    </source>
</evidence>
<accession>A0A7R8H607</accession>
<dbReference type="PROSITE" id="PS50011">
    <property type="entry name" value="PROTEIN_KINASE_DOM"/>
    <property type="match status" value="1"/>
</dbReference>
<comment type="function">
    <text evidence="15">Component of the EKC/KEOPS complex that is required for the formation of a threonylcarbamoyl group on adenosine at position 37 (t(6)A37) in tRNAs that read codons beginning with adenine. The complex is probably involved in the transfer of the threonylcarbamoyl moiety of threonylcarbamoyl-AMP (TC-AMP) to the N6 group of A37. TP53RK has ATPase activity in the context of the EKC/KEOPS complex and likely plays a supporting role to the catalytic subunit OSGEP. Atypical protein kinase that phosphorylates 'Ser-15' of p53/TP53 protein and may therefore participate in its activation.</text>
</comment>
<comment type="similarity">
    <text evidence="2">Belongs to the protein kinase superfamily. BUD32 family.</text>
</comment>
<dbReference type="InterPro" id="IPR010920">
    <property type="entry name" value="LSM_dom_sf"/>
</dbReference>
<evidence type="ECO:0000259" key="20">
    <source>
        <dbReference type="PROSITE" id="PS50011"/>
    </source>
</evidence>
<evidence type="ECO:0000256" key="14">
    <source>
        <dbReference type="ARBA" id="ARBA00048679"/>
    </source>
</evidence>
<evidence type="ECO:0000256" key="1">
    <source>
        <dbReference type="ARBA" id="ARBA00004123"/>
    </source>
</evidence>
<evidence type="ECO:0000313" key="23">
    <source>
        <dbReference type="Proteomes" id="UP000675881"/>
    </source>
</evidence>
<dbReference type="FunFam" id="3.30.200.20:FF:000201">
    <property type="entry name" value="TP53-regulating kinase isoform X1"/>
    <property type="match status" value="1"/>
</dbReference>
<evidence type="ECO:0000256" key="17">
    <source>
        <dbReference type="ARBA" id="ARBA00079584"/>
    </source>
</evidence>
<keyword evidence="8" id="KW-0547">Nucleotide-binding</keyword>
<dbReference type="InterPro" id="IPR000719">
    <property type="entry name" value="Prot_kinase_dom"/>
</dbReference>
<keyword evidence="11" id="KW-0067">ATP-binding</keyword>
<dbReference type="InterPro" id="IPR001163">
    <property type="entry name" value="Sm_dom_euk/arc"/>
</dbReference>
<dbReference type="InterPro" id="IPR022495">
    <property type="entry name" value="Bud32"/>
</dbReference>
<organism evidence="22 23">
    <name type="scientific">Lepeophtheirus salmonis</name>
    <name type="common">Salmon louse</name>
    <name type="synonym">Caligus salmonis</name>
    <dbReference type="NCBI Taxonomy" id="72036"/>
    <lineage>
        <taxon>Eukaryota</taxon>
        <taxon>Metazoa</taxon>
        <taxon>Ecdysozoa</taxon>
        <taxon>Arthropoda</taxon>
        <taxon>Crustacea</taxon>
        <taxon>Multicrustacea</taxon>
        <taxon>Hexanauplia</taxon>
        <taxon>Copepoda</taxon>
        <taxon>Siphonostomatoida</taxon>
        <taxon>Caligidae</taxon>
        <taxon>Lepeophtheirus</taxon>
    </lineage>
</organism>
<dbReference type="AlphaFoldDB" id="A0A7R8H607"/>
<keyword evidence="5" id="KW-0597">Phosphoprotein</keyword>
<dbReference type="NCBIfam" id="NF011463">
    <property type="entry name" value="PRK14879.1-4"/>
    <property type="match status" value="1"/>
</dbReference>
<dbReference type="OrthoDB" id="3399at2759"/>
<keyword evidence="10" id="KW-0378">Hydrolase</keyword>
<dbReference type="GO" id="GO:0005524">
    <property type="term" value="F:ATP binding"/>
    <property type="evidence" value="ECO:0007669"/>
    <property type="project" value="UniProtKB-KW"/>
</dbReference>
<dbReference type="PROSITE" id="PS52002">
    <property type="entry name" value="SM"/>
    <property type="match status" value="1"/>
</dbReference>
<dbReference type="GO" id="GO:0070525">
    <property type="term" value="P:tRNA threonylcarbamoyladenosine metabolic process"/>
    <property type="evidence" value="ECO:0007669"/>
    <property type="project" value="TreeGrafter"/>
</dbReference>
<evidence type="ECO:0000256" key="19">
    <source>
        <dbReference type="ARBA" id="ARBA00081359"/>
    </source>
</evidence>
<evidence type="ECO:0000313" key="22">
    <source>
        <dbReference type="EMBL" id="CAF2887999.1"/>
    </source>
</evidence>
<comment type="catalytic activity">
    <reaction evidence="14">
        <text>L-seryl-[protein] + ATP = O-phospho-L-seryl-[protein] + ADP + H(+)</text>
        <dbReference type="Rhea" id="RHEA:17989"/>
        <dbReference type="Rhea" id="RHEA-COMP:9863"/>
        <dbReference type="Rhea" id="RHEA-COMP:11604"/>
        <dbReference type="ChEBI" id="CHEBI:15378"/>
        <dbReference type="ChEBI" id="CHEBI:29999"/>
        <dbReference type="ChEBI" id="CHEBI:30616"/>
        <dbReference type="ChEBI" id="CHEBI:83421"/>
        <dbReference type="ChEBI" id="CHEBI:456216"/>
        <dbReference type="EC" id="2.7.11.1"/>
    </reaction>
</comment>
<dbReference type="Gene3D" id="3.30.200.20">
    <property type="entry name" value="Phosphorylase Kinase, domain 1"/>
    <property type="match status" value="1"/>
</dbReference>
<dbReference type="GO" id="GO:0005634">
    <property type="term" value="C:nucleus"/>
    <property type="evidence" value="ECO:0007669"/>
    <property type="project" value="UniProtKB-SubCell"/>
</dbReference>
<keyword evidence="9" id="KW-0418">Kinase</keyword>
<reference evidence="22" key="1">
    <citation type="submission" date="2021-02" db="EMBL/GenBank/DDBJ databases">
        <authorList>
            <person name="Bekaert M."/>
        </authorList>
    </citation>
    <scope>NUCLEOTIDE SEQUENCE</scope>
    <source>
        <strain evidence="22">IoA-00</strain>
    </source>
</reference>
<evidence type="ECO:0000256" key="13">
    <source>
        <dbReference type="ARBA" id="ARBA00047899"/>
    </source>
</evidence>
<dbReference type="PANTHER" id="PTHR12209">
    <property type="entry name" value="NON-SPECIFIC SERINE/THREONINE PROTEIN KINASE"/>
    <property type="match status" value="1"/>
</dbReference>
<keyword evidence="7" id="KW-0819">tRNA processing</keyword>
<evidence type="ECO:0000256" key="16">
    <source>
        <dbReference type="ARBA" id="ARBA00062157"/>
    </source>
</evidence>
<keyword evidence="12" id="KW-0539">Nucleus</keyword>
<dbReference type="SUPFAM" id="SSF56112">
    <property type="entry name" value="Protein kinase-like (PK-like)"/>
    <property type="match status" value="1"/>
</dbReference>
<comment type="subcellular location">
    <subcellularLocation>
        <location evidence="1">Nucleus</location>
    </subcellularLocation>
</comment>
<evidence type="ECO:0000256" key="12">
    <source>
        <dbReference type="ARBA" id="ARBA00023242"/>
    </source>
</evidence>
<evidence type="ECO:0000256" key="11">
    <source>
        <dbReference type="ARBA" id="ARBA00022840"/>
    </source>
</evidence>
<evidence type="ECO:0000256" key="10">
    <source>
        <dbReference type="ARBA" id="ARBA00022801"/>
    </source>
</evidence>
<evidence type="ECO:0000259" key="21">
    <source>
        <dbReference type="PROSITE" id="PS52002"/>
    </source>
</evidence>
<evidence type="ECO:0000256" key="7">
    <source>
        <dbReference type="ARBA" id="ARBA00022694"/>
    </source>
</evidence>
<dbReference type="GO" id="GO:0000408">
    <property type="term" value="C:EKC/KEOPS complex"/>
    <property type="evidence" value="ECO:0007669"/>
    <property type="project" value="UniProtKB-ARBA"/>
</dbReference>
<dbReference type="EC" id="2.7.11.1" evidence="3"/>
<dbReference type="InterPro" id="IPR008266">
    <property type="entry name" value="Tyr_kinase_AS"/>
</dbReference>
<evidence type="ECO:0000256" key="2">
    <source>
        <dbReference type="ARBA" id="ARBA00010630"/>
    </source>
</evidence>
<evidence type="ECO:0000256" key="3">
    <source>
        <dbReference type="ARBA" id="ARBA00012513"/>
    </source>
</evidence>
<dbReference type="Gene3D" id="1.10.510.10">
    <property type="entry name" value="Transferase(Phosphotransferase) domain 1"/>
    <property type="match status" value="1"/>
</dbReference>
<evidence type="ECO:0000256" key="15">
    <source>
        <dbReference type="ARBA" id="ARBA00056624"/>
    </source>
</evidence>
<dbReference type="GO" id="GO:0016787">
    <property type="term" value="F:hydrolase activity"/>
    <property type="evidence" value="ECO:0007669"/>
    <property type="project" value="UniProtKB-KW"/>
</dbReference>
<comment type="catalytic activity">
    <reaction evidence="13">
        <text>L-threonyl-[protein] + ATP = O-phospho-L-threonyl-[protein] + ADP + H(+)</text>
        <dbReference type="Rhea" id="RHEA:46608"/>
        <dbReference type="Rhea" id="RHEA-COMP:11060"/>
        <dbReference type="Rhea" id="RHEA-COMP:11605"/>
        <dbReference type="ChEBI" id="CHEBI:15378"/>
        <dbReference type="ChEBI" id="CHEBI:30013"/>
        <dbReference type="ChEBI" id="CHEBI:30616"/>
        <dbReference type="ChEBI" id="CHEBI:61977"/>
        <dbReference type="ChEBI" id="CHEBI:456216"/>
        <dbReference type="EC" id="2.7.11.1"/>
    </reaction>
</comment>
<comment type="subunit">
    <text evidence="16">Component of the EKC/KEOPS complex composed of at least GON7, TP53RK, TPRKB, OSGEP and LAGE3; the whole complex dimerizes.</text>
</comment>
<dbReference type="FunFam" id="1.10.510.10:FF:000323">
    <property type="entry name" value="TP53-regulating kinase, putative"/>
    <property type="match status" value="1"/>
</dbReference>
<dbReference type="Pfam" id="PF01423">
    <property type="entry name" value="LSM"/>
    <property type="match status" value="1"/>
</dbReference>
<dbReference type="SUPFAM" id="SSF50182">
    <property type="entry name" value="Sm-like ribonucleoproteins"/>
    <property type="match status" value="1"/>
</dbReference>
<keyword evidence="23" id="KW-1185">Reference proteome</keyword>
<protein>
    <recommendedName>
        <fullName evidence="3">non-specific serine/threonine protein kinase</fullName>
        <ecNumber evidence="3">2.7.11.1</ecNumber>
    </recommendedName>
    <alternativeName>
        <fullName evidence="17">Nori-2</fullName>
    </alternativeName>
    <alternativeName>
        <fullName evidence="18">TP53-regulating kinase</fullName>
    </alternativeName>
    <alternativeName>
        <fullName evidence="19">p53-related protein kinase</fullName>
    </alternativeName>
</protein>
<dbReference type="Proteomes" id="UP000675881">
    <property type="component" value="Chromosome 3"/>
</dbReference>
<feature type="domain" description="Protein kinase" evidence="20">
    <location>
        <begin position="80"/>
        <end position="296"/>
    </location>
</feature>
<dbReference type="SMART" id="SM00651">
    <property type="entry name" value="Sm"/>
    <property type="match status" value="1"/>
</dbReference>
<dbReference type="InterPro" id="IPR018934">
    <property type="entry name" value="RIO_dom"/>
</dbReference>
<evidence type="ECO:0000256" key="6">
    <source>
        <dbReference type="ARBA" id="ARBA00022679"/>
    </source>
</evidence>
<dbReference type="InterPro" id="IPR047575">
    <property type="entry name" value="Sm"/>
</dbReference>
<keyword evidence="6 22" id="KW-0808">Transferase</keyword>
<gene>
    <name evidence="22" type="ORF">LSAA_7056</name>
</gene>
<evidence type="ECO:0000256" key="18">
    <source>
        <dbReference type="ARBA" id="ARBA00080585"/>
    </source>
</evidence>
<proteinExistence type="inferred from homology"/>
<sequence>MASSTGAQKPKDFLKQILGRPVLVKLNSGSDYRGVLSCLDGHMNIALEQTEEYYAKTGSITLIPYLFLLLPAAFIAFIICYYGAWLAQGAESRLYLGSYLGKDVIIKHRFSKKYRHPDLDSRLIKEHSKAEVRCLIRCQNAGINTPTIYYADDSFVVLEYLKTASRCRDVVDKYLKANDSEGLGKLAKSMGFVIGNLHKNNIIHGDLTTSNILVDTNGEIYLIDFGLGQVEGNAEDKGVDVYVLERALLSTHPQYTEDLFNIFLESYRSQLGKQAKDVIKKYEEIRLRGRKRSMEG</sequence>
<name>A0A7R8H607_LEPSM</name>
<dbReference type="Pfam" id="PF01163">
    <property type="entry name" value="RIO1"/>
    <property type="match status" value="1"/>
</dbReference>
<dbReference type="PANTHER" id="PTHR12209:SF0">
    <property type="entry name" value="EKC_KEOPS COMPLEX SUBUNIT TP53RK"/>
    <property type="match status" value="1"/>
</dbReference>
<dbReference type="Gene3D" id="2.30.30.100">
    <property type="match status" value="1"/>
</dbReference>
<dbReference type="GO" id="GO:0003723">
    <property type="term" value="F:RNA binding"/>
    <property type="evidence" value="ECO:0007669"/>
    <property type="project" value="InterPro"/>
</dbReference>
<dbReference type="PROSITE" id="PS00109">
    <property type="entry name" value="PROTEIN_KINASE_TYR"/>
    <property type="match status" value="1"/>
</dbReference>
<dbReference type="GO" id="GO:0008033">
    <property type="term" value="P:tRNA processing"/>
    <property type="evidence" value="ECO:0007669"/>
    <property type="project" value="UniProtKB-KW"/>
</dbReference>
<dbReference type="GO" id="GO:0004674">
    <property type="term" value="F:protein serine/threonine kinase activity"/>
    <property type="evidence" value="ECO:0007669"/>
    <property type="project" value="UniProtKB-KW"/>
</dbReference>
<keyword evidence="4" id="KW-0723">Serine/threonine-protein kinase</keyword>
<evidence type="ECO:0000256" key="8">
    <source>
        <dbReference type="ARBA" id="ARBA00022741"/>
    </source>
</evidence>
<feature type="domain" description="Sm" evidence="21">
    <location>
        <begin position="9"/>
        <end position="69"/>
    </location>
</feature>
<evidence type="ECO:0000256" key="5">
    <source>
        <dbReference type="ARBA" id="ARBA00022553"/>
    </source>
</evidence>